<dbReference type="AlphaFoldDB" id="A0A8J4WSK1"/>
<dbReference type="PANTHER" id="PTHR10822">
    <property type="entry name" value="GLYPICAN"/>
    <property type="match status" value="1"/>
</dbReference>
<keyword evidence="6" id="KW-0964">Secreted</keyword>
<evidence type="ECO:0000256" key="7">
    <source>
        <dbReference type="ARBA" id="ARBA00022622"/>
    </source>
</evidence>
<evidence type="ECO:0000256" key="13">
    <source>
        <dbReference type="ARBA" id="ARBA00023207"/>
    </source>
</evidence>
<evidence type="ECO:0000256" key="17">
    <source>
        <dbReference type="SAM" id="MobiDB-lite"/>
    </source>
</evidence>
<protein>
    <recommendedName>
        <fullName evidence="4">Glypican-1</fullName>
    </recommendedName>
</protein>
<sequence length="523" mass="58988">MGKKKPCIPCHHLTHSSITLSIYSPSLARWGEHLRVCPQGYTCCTSQIEENLSNLSKKEFEDQVKGSGHALQFSLNSQYKNFDGYFQELLNRSEVSLHDSLQSSIGSLYSQNARVFQDLYSDLRNYYRGSKLNLEEALNDFWGKLLERLVRGLNVRYSMGEDYLECVSKQAETLRPFGETVREFKLKVTRNFVAARSFVQGLVVAGEVVRKVSQVPLSTECVRALMKQTYCPNCREMAWAKPCAPYCRNVMKGCLANQADLDTEWKNLAEAMLQVADRLSRPYSVDAALRSLPKHIADAILHMQDNLNAFNSKVFQACGTPPENPSPEEPKKRGKPLAEDVSSTSAADVEKLLSDISRKIRSMMQYWINLPNKLCVDREAKRGDENKCWNGMAIDRYLPDVMGDGLANQINNPEVEIDITKPDMTIRQQIMQLKIMTSRIKNAINGNDVEFQDASDDVSGSGSGMCNDDQCFHNQQSMVHSTGRPKVYPNPPVKKTVVKGNGRRLLPCYALYLLSLATALLRR</sequence>
<evidence type="ECO:0000256" key="9">
    <source>
        <dbReference type="ARBA" id="ARBA00022974"/>
    </source>
</evidence>
<dbReference type="GO" id="GO:0017134">
    <property type="term" value="F:fibroblast growth factor binding"/>
    <property type="evidence" value="ECO:0007669"/>
    <property type="project" value="TreeGrafter"/>
</dbReference>
<dbReference type="GO" id="GO:0045202">
    <property type="term" value="C:synapse"/>
    <property type="evidence" value="ECO:0007669"/>
    <property type="project" value="TreeGrafter"/>
</dbReference>
<keyword evidence="13 16" id="KW-0357">Heparan sulfate</keyword>
<accession>A0A8J4WSK1</accession>
<evidence type="ECO:0000256" key="4">
    <source>
        <dbReference type="ARBA" id="ARBA00014714"/>
    </source>
</evidence>
<comment type="function">
    <text evidence="16">Cell surface proteoglycan.</text>
</comment>
<evidence type="ECO:0000313" key="18">
    <source>
        <dbReference type="EMBL" id="KAF5891554.1"/>
    </source>
</evidence>
<keyword evidence="19" id="KW-1185">Reference proteome</keyword>
<dbReference type="GO" id="GO:0005576">
    <property type="term" value="C:extracellular region"/>
    <property type="evidence" value="ECO:0007669"/>
    <property type="project" value="UniProtKB-SubCell"/>
</dbReference>
<evidence type="ECO:0000256" key="5">
    <source>
        <dbReference type="ARBA" id="ARBA00022475"/>
    </source>
</evidence>
<dbReference type="GO" id="GO:0016477">
    <property type="term" value="P:cell migration"/>
    <property type="evidence" value="ECO:0007669"/>
    <property type="project" value="TreeGrafter"/>
</dbReference>
<evidence type="ECO:0000256" key="14">
    <source>
        <dbReference type="ARBA" id="ARBA00023288"/>
    </source>
</evidence>
<evidence type="ECO:0000256" key="11">
    <source>
        <dbReference type="ARBA" id="ARBA00023157"/>
    </source>
</evidence>
<evidence type="ECO:0000256" key="2">
    <source>
        <dbReference type="ARBA" id="ARBA00004609"/>
    </source>
</evidence>
<dbReference type="GO" id="GO:0040037">
    <property type="term" value="P:negative regulation of fibroblast growth factor receptor signaling pathway"/>
    <property type="evidence" value="ECO:0007669"/>
    <property type="project" value="TreeGrafter"/>
</dbReference>
<dbReference type="GO" id="GO:0098552">
    <property type="term" value="C:side of membrane"/>
    <property type="evidence" value="ECO:0007669"/>
    <property type="project" value="UniProtKB-KW"/>
</dbReference>
<dbReference type="Proteomes" id="UP000727407">
    <property type="component" value="Unassembled WGS sequence"/>
</dbReference>
<keyword evidence="7 16" id="KW-0336">GPI-anchor</keyword>
<dbReference type="GO" id="GO:0005886">
    <property type="term" value="C:plasma membrane"/>
    <property type="evidence" value="ECO:0007669"/>
    <property type="project" value="UniProtKB-SubCell"/>
</dbReference>
<dbReference type="GO" id="GO:1905475">
    <property type="term" value="P:regulation of protein localization to membrane"/>
    <property type="evidence" value="ECO:0007669"/>
    <property type="project" value="TreeGrafter"/>
</dbReference>
<evidence type="ECO:0000256" key="6">
    <source>
        <dbReference type="ARBA" id="ARBA00022525"/>
    </source>
</evidence>
<evidence type="ECO:0000256" key="12">
    <source>
        <dbReference type="ARBA" id="ARBA00023180"/>
    </source>
</evidence>
<keyword evidence="12" id="KW-0325">Glycoprotein</keyword>
<keyword evidence="14 16" id="KW-0449">Lipoprotein</keyword>
<evidence type="ECO:0000256" key="15">
    <source>
        <dbReference type="RuleBase" id="RU003518"/>
    </source>
</evidence>
<keyword evidence="10 16" id="KW-0472">Membrane</keyword>
<keyword evidence="5" id="KW-1003">Cell membrane</keyword>
<evidence type="ECO:0000256" key="16">
    <source>
        <dbReference type="RuleBase" id="RU003519"/>
    </source>
</evidence>
<dbReference type="EMBL" id="QNUK01000573">
    <property type="protein sequence ID" value="KAF5891554.1"/>
    <property type="molecule type" value="Genomic_DNA"/>
</dbReference>
<dbReference type="PANTHER" id="PTHR10822:SF8">
    <property type="entry name" value="GLYPICAN-1"/>
    <property type="match status" value="1"/>
</dbReference>
<dbReference type="OrthoDB" id="10010764at2759"/>
<name>A0A8J4WSK1_CLAMG</name>
<evidence type="ECO:0000256" key="1">
    <source>
        <dbReference type="ARBA" id="ARBA00004239"/>
    </source>
</evidence>
<evidence type="ECO:0000313" key="19">
    <source>
        <dbReference type="Proteomes" id="UP000727407"/>
    </source>
</evidence>
<dbReference type="GO" id="GO:0009986">
    <property type="term" value="C:cell surface"/>
    <property type="evidence" value="ECO:0007669"/>
    <property type="project" value="TreeGrafter"/>
</dbReference>
<evidence type="ECO:0000256" key="10">
    <source>
        <dbReference type="ARBA" id="ARBA00023136"/>
    </source>
</evidence>
<evidence type="ECO:0000256" key="8">
    <source>
        <dbReference type="ARBA" id="ARBA00022729"/>
    </source>
</evidence>
<reference evidence="18" key="1">
    <citation type="submission" date="2020-07" db="EMBL/GenBank/DDBJ databases">
        <title>Clarias magur genome sequencing, assembly and annotation.</title>
        <authorList>
            <person name="Kushwaha B."/>
            <person name="Kumar R."/>
            <person name="Das P."/>
            <person name="Joshi C.G."/>
            <person name="Kumar D."/>
            <person name="Nagpure N.S."/>
            <person name="Pandey M."/>
            <person name="Agarwal S."/>
            <person name="Srivastava S."/>
            <person name="Singh M."/>
            <person name="Sahoo L."/>
            <person name="Jayasankar P."/>
            <person name="Meher P.K."/>
            <person name="Koringa P.G."/>
            <person name="Iquebal M.A."/>
            <person name="Das S.P."/>
            <person name="Bit A."/>
            <person name="Patnaik S."/>
            <person name="Patel N."/>
            <person name="Shah T.M."/>
            <person name="Hinsu A."/>
            <person name="Jena J.K."/>
        </authorList>
    </citation>
    <scope>NUCLEOTIDE SEQUENCE</scope>
    <source>
        <strain evidence="18">CIFAMagur01</strain>
        <tissue evidence="18">Testis</tissue>
    </source>
</reference>
<comment type="similarity">
    <text evidence="3 15">Belongs to the glypican family.</text>
</comment>
<evidence type="ECO:0000256" key="3">
    <source>
        <dbReference type="ARBA" id="ARBA00010260"/>
    </source>
</evidence>
<keyword evidence="9 16" id="KW-0654">Proteoglycan</keyword>
<comment type="subcellular location">
    <subcellularLocation>
        <location evidence="2 16">Cell membrane</location>
        <topology evidence="2 16">Lipid-anchor</topology>
        <topology evidence="2 16">GPI-anchor</topology>
    </subcellularLocation>
    <subcellularLocation>
        <location evidence="1">Secreted</location>
        <location evidence="1">Extracellular space</location>
    </subcellularLocation>
</comment>
<comment type="caution">
    <text evidence="18">The sequence shown here is derived from an EMBL/GenBank/DDBJ whole genome shotgun (WGS) entry which is preliminary data.</text>
</comment>
<organism evidence="18 19">
    <name type="scientific">Clarias magur</name>
    <name type="common">Asian catfish</name>
    <name type="synonym">Macropteronotus magur</name>
    <dbReference type="NCBI Taxonomy" id="1594786"/>
    <lineage>
        <taxon>Eukaryota</taxon>
        <taxon>Metazoa</taxon>
        <taxon>Chordata</taxon>
        <taxon>Craniata</taxon>
        <taxon>Vertebrata</taxon>
        <taxon>Euteleostomi</taxon>
        <taxon>Actinopterygii</taxon>
        <taxon>Neopterygii</taxon>
        <taxon>Teleostei</taxon>
        <taxon>Ostariophysi</taxon>
        <taxon>Siluriformes</taxon>
        <taxon>Clariidae</taxon>
        <taxon>Clarias</taxon>
    </lineage>
</organism>
<gene>
    <name evidence="18" type="primary">gpc1b</name>
    <name evidence="18" type="ORF">DAT39_018745</name>
</gene>
<dbReference type="InterPro" id="IPR001863">
    <property type="entry name" value="Glypican"/>
</dbReference>
<keyword evidence="11" id="KW-1015">Disulfide bond</keyword>
<keyword evidence="8" id="KW-0732">Signal</keyword>
<dbReference type="Pfam" id="PF01153">
    <property type="entry name" value="Glypican"/>
    <property type="match status" value="1"/>
</dbReference>
<proteinExistence type="inferred from homology"/>
<feature type="region of interest" description="Disordered" evidence="17">
    <location>
        <begin position="318"/>
        <end position="343"/>
    </location>
</feature>